<evidence type="ECO:0008006" key="6">
    <source>
        <dbReference type="Google" id="ProtNLM"/>
    </source>
</evidence>
<dbReference type="Gene3D" id="1.20.920.20">
    <property type="match status" value="1"/>
</dbReference>
<protein>
    <recommendedName>
        <fullName evidence="6">Kyphoscoliosis peptidase</fullName>
    </recommendedName>
</protein>
<reference evidence="4 5" key="1">
    <citation type="submission" date="2024-01" db="EMBL/GenBank/DDBJ databases">
        <title>The genome of the rayed Mediterranean limpet Patella caerulea (Linnaeus, 1758).</title>
        <authorList>
            <person name="Anh-Thu Weber A."/>
            <person name="Halstead-Nussloch G."/>
        </authorList>
    </citation>
    <scope>NUCLEOTIDE SEQUENCE [LARGE SCALE GENOMIC DNA]</scope>
    <source>
        <strain evidence="4">AATW-2023a</strain>
        <tissue evidence="4">Whole specimen</tissue>
    </source>
</reference>
<keyword evidence="5" id="KW-1185">Reference proteome</keyword>
<sequence length="999" mass="114575">MGTGASKDEKVRPSTISFLSTYQISPLYTLSTPHSLYADNSKIFDVIPPPKPPPFSKKQICEMGDFGEIDKRAEQAPSRLLNRPYDEVVDYLTEGLTTDLEKVRVIYRWVTAQPVDLMLAPRNKPEGNIPMYHIWRIKHREGNYAQWFAILCRLSNIPCAIVNGRLKGSTYQVGEKILEDEHYGEWNAVLIDGYWRFVDAYWGSCAAIEDHAGESEPKSSRSLNNSVKEENSPISNKSTNDDVILSPIDEEDSNKIEESSSTNKHDEEDNAEKADTPKESESNTKSENQKNSATERKIKSKEETVEKISFNREDTLAAPGLTLTYACDENYFLTDPEQLIYSHFPEASDWQLLKNPWTVEKFETRANVKDRFFSFGMWLDSHKNCCITSETGDLEISLGIPPEDASYYKFQYMLYKLDSSNRVAPKYNRHVFMYRPIEKSLSLKFRSQNSGVYRLELVGRDVRITKSSYNYDWVIIYKIQFDKPSENTQLYPAHPDSGWGPASHTLAVGLSALSHKTGQVRATTSGDVQISFTVKDANKLNKQRFTGMLFDAKDIELTNRLVYRLEDQKLIFNSKIPRKGEYSVRLFVDNDDGSKENFCNYFLISEQNQSSESYPKEISKRIGRRTACGRVNFKPISNPSAVLVSDSKEMVLTFEYDSEEQIYHSLVANEKIDSTQCVSVTKEDKLLTYRLTFPHSDVYGFKLGIKSKDKENMIDPLFDYVITYSSGVPSTKLPTPPPEESEEDKYRRAINTAVEAHDEEELGNIAKKLKKKKNEVWSTVLLTLTITEMDILYSTNRLIEALNFRHVERIKDALEYVLKKNYHDRMAEEIQLARQFLERHAHIISLLHKVLDLDQHTVSEIRAYSNPPQSVHKVMMATLLLIGHFEDETKKWSKLQILLGKTGTESVKRKIQAFDINLLQLDVAVGAKNILGSMTLDEIRITSAGAAAFFIWSKGVINEVETRHREEMEQTLPRTRKKIIKKKVKKEDNTFDRARTLYA</sequence>
<dbReference type="Pfam" id="PF01841">
    <property type="entry name" value="Transglut_core"/>
    <property type="match status" value="1"/>
</dbReference>
<name>A0AAN8JGR7_PATCE</name>
<proteinExistence type="predicted"/>
<evidence type="ECO:0000259" key="2">
    <source>
        <dbReference type="Pfam" id="PF01841"/>
    </source>
</evidence>
<dbReference type="PANTHER" id="PTHR47020:SF1">
    <property type="entry name" value="HILLARIN"/>
    <property type="match status" value="1"/>
</dbReference>
<dbReference type="AlphaFoldDB" id="A0AAN8JGR7"/>
<feature type="region of interest" description="Disordered" evidence="1">
    <location>
        <begin position="212"/>
        <end position="300"/>
    </location>
</feature>
<evidence type="ECO:0000313" key="5">
    <source>
        <dbReference type="Proteomes" id="UP001347796"/>
    </source>
</evidence>
<feature type="compositionally biased region" description="Basic and acidic residues" evidence="1">
    <location>
        <begin position="253"/>
        <end position="300"/>
    </location>
</feature>
<dbReference type="InterPro" id="IPR038765">
    <property type="entry name" value="Papain-like_cys_pep_sf"/>
</dbReference>
<accession>A0AAN8JGR7</accession>
<evidence type="ECO:0000313" key="4">
    <source>
        <dbReference type="EMBL" id="KAK6177187.1"/>
    </source>
</evidence>
<feature type="domain" description="KY-like immunoglobulin-like" evidence="3">
    <location>
        <begin position="360"/>
        <end position="492"/>
    </location>
</feature>
<gene>
    <name evidence="4" type="ORF">SNE40_015341</name>
</gene>
<dbReference type="InterPro" id="IPR002931">
    <property type="entry name" value="Transglutaminase-like"/>
</dbReference>
<dbReference type="EMBL" id="JAZGQO010000010">
    <property type="protein sequence ID" value="KAK6177187.1"/>
    <property type="molecule type" value="Genomic_DNA"/>
</dbReference>
<dbReference type="Pfam" id="PF23265">
    <property type="entry name" value="Ig-like_KY"/>
    <property type="match status" value="2"/>
</dbReference>
<feature type="compositionally biased region" description="Polar residues" evidence="1">
    <location>
        <begin position="220"/>
        <end position="238"/>
    </location>
</feature>
<dbReference type="Proteomes" id="UP001347796">
    <property type="component" value="Unassembled WGS sequence"/>
</dbReference>
<dbReference type="PANTHER" id="PTHR47020">
    <property type="entry name" value="HILLARIN"/>
    <property type="match status" value="1"/>
</dbReference>
<organism evidence="4 5">
    <name type="scientific">Patella caerulea</name>
    <name type="common">Rayed Mediterranean limpet</name>
    <dbReference type="NCBI Taxonomy" id="87958"/>
    <lineage>
        <taxon>Eukaryota</taxon>
        <taxon>Metazoa</taxon>
        <taxon>Spiralia</taxon>
        <taxon>Lophotrochozoa</taxon>
        <taxon>Mollusca</taxon>
        <taxon>Gastropoda</taxon>
        <taxon>Patellogastropoda</taxon>
        <taxon>Patelloidea</taxon>
        <taxon>Patellidae</taxon>
        <taxon>Patella</taxon>
    </lineage>
</organism>
<evidence type="ECO:0000259" key="3">
    <source>
        <dbReference type="Pfam" id="PF23265"/>
    </source>
</evidence>
<feature type="domain" description="KY-like immunoglobulin-like" evidence="3">
    <location>
        <begin position="508"/>
        <end position="612"/>
    </location>
</feature>
<dbReference type="Gene3D" id="3.10.620.30">
    <property type="match status" value="1"/>
</dbReference>
<evidence type="ECO:0000256" key="1">
    <source>
        <dbReference type="SAM" id="MobiDB-lite"/>
    </source>
</evidence>
<comment type="caution">
    <text evidence="4">The sequence shown here is derived from an EMBL/GenBank/DDBJ whole genome shotgun (WGS) entry which is preliminary data.</text>
</comment>
<dbReference type="SUPFAM" id="SSF54001">
    <property type="entry name" value="Cysteine proteinases"/>
    <property type="match status" value="1"/>
</dbReference>
<feature type="domain" description="Transglutaminase-like" evidence="2">
    <location>
        <begin position="88"/>
        <end position="200"/>
    </location>
</feature>
<dbReference type="InterPro" id="IPR053041">
    <property type="entry name" value="Transglut-like_Superfamily_Mod"/>
</dbReference>
<dbReference type="InterPro" id="IPR056564">
    <property type="entry name" value="Ig-like_KY"/>
</dbReference>